<protein>
    <submittedName>
        <fullName evidence="1">Uncharacterized protein</fullName>
    </submittedName>
</protein>
<reference evidence="1" key="1">
    <citation type="journal article" date="2022" name="bioRxiv">
        <title>Sequencing and chromosome-scale assembly of the giantPleurodeles waltlgenome.</title>
        <authorList>
            <person name="Brown T."/>
            <person name="Elewa A."/>
            <person name="Iarovenko S."/>
            <person name="Subramanian E."/>
            <person name="Araus A.J."/>
            <person name="Petzold A."/>
            <person name="Susuki M."/>
            <person name="Suzuki K.-i.T."/>
            <person name="Hayashi T."/>
            <person name="Toyoda A."/>
            <person name="Oliveira C."/>
            <person name="Osipova E."/>
            <person name="Leigh N.D."/>
            <person name="Simon A."/>
            <person name="Yun M.H."/>
        </authorList>
    </citation>
    <scope>NUCLEOTIDE SEQUENCE</scope>
    <source>
        <strain evidence="1">20211129_DDA</strain>
        <tissue evidence="1">Liver</tissue>
    </source>
</reference>
<comment type="caution">
    <text evidence="1">The sequence shown here is derived from an EMBL/GenBank/DDBJ whole genome shotgun (WGS) entry which is preliminary data.</text>
</comment>
<sequence>MRQDSARAWQDQCVFEDVIPGTSGLNKTSREMSEELALDYDEKEVENGELVEREPDGGCWNWGQQLNGTG</sequence>
<gene>
    <name evidence="1" type="ORF">NDU88_004604</name>
</gene>
<name>A0AAV7L0D4_PLEWA</name>
<organism evidence="1 2">
    <name type="scientific">Pleurodeles waltl</name>
    <name type="common">Iberian ribbed newt</name>
    <dbReference type="NCBI Taxonomy" id="8319"/>
    <lineage>
        <taxon>Eukaryota</taxon>
        <taxon>Metazoa</taxon>
        <taxon>Chordata</taxon>
        <taxon>Craniata</taxon>
        <taxon>Vertebrata</taxon>
        <taxon>Euteleostomi</taxon>
        <taxon>Amphibia</taxon>
        <taxon>Batrachia</taxon>
        <taxon>Caudata</taxon>
        <taxon>Salamandroidea</taxon>
        <taxon>Salamandridae</taxon>
        <taxon>Pleurodelinae</taxon>
        <taxon>Pleurodeles</taxon>
    </lineage>
</organism>
<dbReference type="AlphaFoldDB" id="A0AAV7L0D4"/>
<dbReference type="EMBL" id="JANPWB010000016">
    <property type="protein sequence ID" value="KAJ1084457.1"/>
    <property type="molecule type" value="Genomic_DNA"/>
</dbReference>
<evidence type="ECO:0000313" key="2">
    <source>
        <dbReference type="Proteomes" id="UP001066276"/>
    </source>
</evidence>
<proteinExistence type="predicted"/>
<accession>A0AAV7L0D4</accession>
<keyword evidence="2" id="KW-1185">Reference proteome</keyword>
<evidence type="ECO:0000313" key="1">
    <source>
        <dbReference type="EMBL" id="KAJ1084457.1"/>
    </source>
</evidence>
<dbReference type="Proteomes" id="UP001066276">
    <property type="component" value="Chromosome 12"/>
</dbReference>